<accession>A0A2P8CT33</accession>
<dbReference type="GO" id="GO:0000156">
    <property type="term" value="F:phosphorelay response regulator activity"/>
    <property type="evidence" value="ECO:0007669"/>
    <property type="project" value="InterPro"/>
</dbReference>
<dbReference type="InterPro" id="IPR011006">
    <property type="entry name" value="CheY-like_superfamily"/>
</dbReference>
<evidence type="ECO:0000256" key="1">
    <source>
        <dbReference type="PROSITE-ProRule" id="PRU00169"/>
    </source>
</evidence>
<feature type="domain" description="HTH LytTR-type" evidence="3">
    <location>
        <begin position="155"/>
        <end position="234"/>
    </location>
</feature>
<dbReference type="RefSeq" id="WP_106525279.1">
    <property type="nucleotide sequence ID" value="NZ_PYGD01000015.1"/>
</dbReference>
<dbReference type="SMART" id="SM00448">
    <property type="entry name" value="REC"/>
    <property type="match status" value="1"/>
</dbReference>
<protein>
    <submittedName>
        <fullName evidence="4">LytTR family two component transcriptional regulator</fullName>
    </submittedName>
</protein>
<dbReference type="EMBL" id="PYGD01000015">
    <property type="protein sequence ID" value="PSK88110.1"/>
    <property type="molecule type" value="Genomic_DNA"/>
</dbReference>
<dbReference type="PROSITE" id="PS50930">
    <property type="entry name" value="HTH_LYTTR"/>
    <property type="match status" value="1"/>
</dbReference>
<keyword evidence="5" id="KW-1185">Reference proteome</keyword>
<feature type="modified residue" description="4-aspartylphosphate" evidence="1">
    <location>
        <position position="54"/>
    </location>
</feature>
<dbReference type="OrthoDB" id="2168082at2"/>
<evidence type="ECO:0000313" key="5">
    <source>
        <dbReference type="Proteomes" id="UP000240572"/>
    </source>
</evidence>
<proteinExistence type="predicted"/>
<dbReference type="PANTHER" id="PTHR37299">
    <property type="entry name" value="TRANSCRIPTIONAL REGULATOR-RELATED"/>
    <property type="match status" value="1"/>
</dbReference>
<dbReference type="SMART" id="SM00850">
    <property type="entry name" value="LytTR"/>
    <property type="match status" value="1"/>
</dbReference>
<organism evidence="4 5">
    <name type="scientific">Taibaiella chishuiensis</name>
    <dbReference type="NCBI Taxonomy" id="1434707"/>
    <lineage>
        <taxon>Bacteria</taxon>
        <taxon>Pseudomonadati</taxon>
        <taxon>Bacteroidota</taxon>
        <taxon>Chitinophagia</taxon>
        <taxon>Chitinophagales</taxon>
        <taxon>Chitinophagaceae</taxon>
        <taxon>Taibaiella</taxon>
    </lineage>
</organism>
<evidence type="ECO:0000259" key="2">
    <source>
        <dbReference type="PROSITE" id="PS50110"/>
    </source>
</evidence>
<dbReference type="PANTHER" id="PTHR37299:SF1">
    <property type="entry name" value="STAGE 0 SPORULATION PROTEIN A HOMOLOG"/>
    <property type="match status" value="1"/>
</dbReference>
<dbReference type="InterPro" id="IPR001789">
    <property type="entry name" value="Sig_transdc_resp-reg_receiver"/>
</dbReference>
<name>A0A2P8CT33_9BACT</name>
<dbReference type="Gene3D" id="3.40.50.2300">
    <property type="match status" value="1"/>
</dbReference>
<dbReference type="GO" id="GO:0003677">
    <property type="term" value="F:DNA binding"/>
    <property type="evidence" value="ECO:0007669"/>
    <property type="project" value="InterPro"/>
</dbReference>
<dbReference type="Gene3D" id="2.40.50.1020">
    <property type="entry name" value="LytTr DNA-binding domain"/>
    <property type="match status" value="1"/>
</dbReference>
<dbReference type="Pfam" id="PF04397">
    <property type="entry name" value="LytTR"/>
    <property type="match status" value="1"/>
</dbReference>
<keyword evidence="1" id="KW-0597">Phosphoprotein</keyword>
<evidence type="ECO:0000259" key="3">
    <source>
        <dbReference type="PROSITE" id="PS50930"/>
    </source>
</evidence>
<comment type="caution">
    <text evidence="4">The sequence shown here is derived from an EMBL/GenBank/DDBJ whole genome shotgun (WGS) entry which is preliminary data.</text>
</comment>
<evidence type="ECO:0000313" key="4">
    <source>
        <dbReference type="EMBL" id="PSK88110.1"/>
    </source>
</evidence>
<dbReference type="InterPro" id="IPR046947">
    <property type="entry name" value="LytR-like"/>
</dbReference>
<dbReference type="AlphaFoldDB" id="A0A2P8CT33"/>
<sequence length="246" mass="27947">MKIVIIEDEVSSQNYLQHVLHAYFPNFEIKAIVDSVPLGVTAINEYTPDIVFLDVEIKAGTGFDVLGNVTYRDFQLVFTTAFSSFAVQAFRHNAIDYLLKPLNETQIIEAVDRCVQKSAEQGRAALIDNLLSNLRNTSGQKIRFVVHDPEGLDFIELSDIVYVEAKGNYTEFKLNNGSKVTTTKKIGELEDSLPKQYFFRTHHSYIVNIRCIKRYYKGRGGYVLLLDNTSIPVSSAKKYDFINWLG</sequence>
<feature type="domain" description="Response regulatory" evidence="2">
    <location>
        <begin position="2"/>
        <end position="115"/>
    </location>
</feature>
<dbReference type="PROSITE" id="PS50110">
    <property type="entry name" value="RESPONSE_REGULATORY"/>
    <property type="match status" value="1"/>
</dbReference>
<dbReference type="Pfam" id="PF00072">
    <property type="entry name" value="Response_reg"/>
    <property type="match status" value="1"/>
</dbReference>
<dbReference type="Proteomes" id="UP000240572">
    <property type="component" value="Unassembled WGS sequence"/>
</dbReference>
<dbReference type="InterPro" id="IPR007492">
    <property type="entry name" value="LytTR_DNA-bd_dom"/>
</dbReference>
<dbReference type="SUPFAM" id="SSF52172">
    <property type="entry name" value="CheY-like"/>
    <property type="match status" value="1"/>
</dbReference>
<gene>
    <name evidence="4" type="ORF">B0I18_1154</name>
</gene>
<reference evidence="4 5" key="1">
    <citation type="submission" date="2018-03" db="EMBL/GenBank/DDBJ databases">
        <title>Genomic Encyclopedia of Type Strains, Phase III (KMG-III): the genomes of soil and plant-associated and newly described type strains.</title>
        <authorList>
            <person name="Whitman W."/>
        </authorList>
    </citation>
    <scope>NUCLEOTIDE SEQUENCE [LARGE SCALE GENOMIC DNA]</scope>
    <source>
        <strain evidence="4 5">CGMCC 1.12700</strain>
    </source>
</reference>